<dbReference type="PANTHER" id="PTHR30622:SF4">
    <property type="entry name" value="UNDECAPRENYL-DIPHOSPHATASE"/>
    <property type="match status" value="1"/>
</dbReference>
<evidence type="ECO:0000256" key="4">
    <source>
        <dbReference type="ARBA" id="ARBA00021581"/>
    </source>
</evidence>
<dbReference type="EC" id="3.6.1.27" evidence="3 17"/>
<dbReference type="EMBL" id="CP097463">
    <property type="protein sequence ID" value="WAX57125.1"/>
    <property type="molecule type" value="Genomic_DNA"/>
</dbReference>
<protein>
    <recommendedName>
        <fullName evidence="4 17">Undecaprenyl-diphosphatase</fullName>
        <ecNumber evidence="3 17">3.6.1.27</ecNumber>
    </recommendedName>
    <alternativeName>
        <fullName evidence="15 17">Bacitracin resistance protein</fullName>
    </alternativeName>
    <alternativeName>
        <fullName evidence="14 17">Undecaprenyl pyrophosphate phosphatase</fullName>
    </alternativeName>
</protein>
<accession>A0ABY7JYR0</accession>
<comment type="function">
    <text evidence="17">Catalyzes the dephosphorylation of undecaprenyl diphosphate (UPP). Confers resistance to bacitracin.</text>
</comment>
<evidence type="ECO:0000256" key="13">
    <source>
        <dbReference type="ARBA" id="ARBA00023316"/>
    </source>
</evidence>
<evidence type="ECO:0000313" key="18">
    <source>
        <dbReference type="EMBL" id="WAX57125.1"/>
    </source>
</evidence>
<feature type="transmembrane region" description="Helical" evidence="17">
    <location>
        <begin position="260"/>
        <end position="281"/>
    </location>
</feature>
<evidence type="ECO:0000256" key="6">
    <source>
        <dbReference type="ARBA" id="ARBA00022692"/>
    </source>
</evidence>
<evidence type="ECO:0000256" key="5">
    <source>
        <dbReference type="ARBA" id="ARBA00022475"/>
    </source>
</evidence>
<keyword evidence="19" id="KW-1185">Reference proteome</keyword>
<dbReference type="NCBIfam" id="TIGR00753">
    <property type="entry name" value="undec_PP_bacA"/>
    <property type="match status" value="1"/>
</dbReference>
<evidence type="ECO:0000256" key="16">
    <source>
        <dbReference type="ARBA" id="ARBA00047594"/>
    </source>
</evidence>
<comment type="subcellular location">
    <subcellularLocation>
        <location evidence="1 17">Cell membrane</location>
        <topology evidence="1 17">Multi-pass membrane protein</topology>
    </subcellularLocation>
</comment>
<feature type="transmembrane region" description="Helical" evidence="17">
    <location>
        <begin position="48"/>
        <end position="67"/>
    </location>
</feature>
<keyword evidence="8 17" id="KW-0133">Cell shape</keyword>
<keyword evidence="13 17" id="KW-0961">Cell wall biogenesis/degradation</keyword>
<feature type="transmembrane region" description="Helical" evidence="17">
    <location>
        <begin position="124"/>
        <end position="141"/>
    </location>
</feature>
<evidence type="ECO:0000256" key="11">
    <source>
        <dbReference type="ARBA" id="ARBA00023136"/>
    </source>
</evidence>
<feature type="transmembrane region" description="Helical" evidence="17">
    <location>
        <begin position="226"/>
        <end position="248"/>
    </location>
</feature>
<evidence type="ECO:0000256" key="9">
    <source>
        <dbReference type="ARBA" id="ARBA00022984"/>
    </source>
</evidence>
<name>A0ABY7JYR0_9ACTN</name>
<keyword evidence="11 17" id="KW-0472">Membrane</keyword>
<dbReference type="Proteomes" id="UP001164693">
    <property type="component" value="Chromosome"/>
</dbReference>
<evidence type="ECO:0000256" key="15">
    <source>
        <dbReference type="ARBA" id="ARBA00032932"/>
    </source>
</evidence>
<gene>
    <name evidence="17" type="primary">uppP</name>
    <name evidence="18" type="ORF">M6B22_21805</name>
</gene>
<keyword evidence="10 17" id="KW-1133">Transmembrane helix</keyword>
<dbReference type="NCBIfam" id="NF001392">
    <property type="entry name" value="PRK00281.2-1"/>
    <property type="match status" value="1"/>
</dbReference>
<sequence length="283" mass="30398">MTLLQALVLGLVQGLTEFLPISSTAHLRIVPAIFGWHFYGGSTNDPGAAFTAVVQLGTTLAIVVYFWRELLHVTVAWIRGLYDRSVRGSLEYRMGWYLILATVPVSVFGLIFSDQIETGARNLWLIAGALIGLAVLLFAAEKVGRRDRVEEQITTADAVVVGTAQALALIPGASRSGTTITAGLFRGLTREAAARFSFLLSIPAVVLSGLYEAARMGSKHENSPGAGLIGVAVVVAFVVGLASIHWLMRWLANHSTFIFIYYRIALGVLLIVLLSTGVLSATK</sequence>
<comment type="catalytic activity">
    <reaction evidence="16 17">
        <text>di-trans,octa-cis-undecaprenyl diphosphate + H2O = di-trans,octa-cis-undecaprenyl phosphate + phosphate + H(+)</text>
        <dbReference type="Rhea" id="RHEA:28094"/>
        <dbReference type="ChEBI" id="CHEBI:15377"/>
        <dbReference type="ChEBI" id="CHEBI:15378"/>
        <dbReference type="ChEBI" id="CHEBI:43474"/>
        <dbReference type="ChEBI" id="CHEBI:58405"/>
        <dbReference type="ChEBI" id="CHEBI:60392"/>
        <dbReference type="EC" id="3.6.1.27"/>
    </reaction>
</comment>
<dbReference type="RefSeq" id="WP_269443662.1">
    <property type="nucleotide sequence ID" value="NZ_CP097463.1"/>
</dbReference>
<evidence type="ECO:0000256" key="12">
    <source>
        <dbReference type="ARBA" id="ARBA00023251"/>
    </source>
</evidence>
<reference evidence="18" key="1">
    <citation type="submission" date="2022-05" db="EMBL/GenBank/DDBJ databases">
        <title>Jatrophihabitans sp. SB3-54 whole genome sequence.</title>
        <authorList>
            <person name="Suh M.K."/>
            <person name="Eom M.K."/>
            <person name="Kim J.S."/>
            <person name="Kim H.S."/>
            <person name="Do H.E."/>
            <person name="Shin Y.K."/>
            <person name="Lee J.-S."/>
        </authorList>
    </citation>
    <scope>NUCLEOTIDE SEQUENCE</scope>
    <source>
        <strain evidence="18">SB3-54</strain>
    </source>
</reference>
<dbReference type="GO" id="GO:0050380">
    <property type="term" value="F:undecaprenyl-diphosphatase activity"/>
    <property type="evidence" value="ECO:0007669"/>
    <property type="project" value="UniProtKB-EC"/>
</dbReference>
<feature type="transmembrane region" description="Helical" evidence="17">
    <location>
        <begin position="193"/>
        <end position="214"/>
    </location>
</feature>
<dbReference type="Pfam" id="PF02673">
    <property type="entry name" value="BacA"/>
    <property type="match status" value="1"/>
</dbReference>
<dbReference type="HAMAP" id="MF_01006">
    <property type="entry name" value="Undec_diphosphatase"/>
    <property type="match status" value="1"/>
</dbReference>
<keyword evidence="9 17" id="KW-0573">Peptidoglycan synthesis</keyword>
<organism evidence="18 19">
    <name type="scientific">Jatrophihabitans cynanchi</name>
    <dbReference type="NCBI Taxonomy" id="2944128"/>
    <lineage>
        <taxon>Bacteria</taxon>
        <taxon>Bacillati</taxon>
        <taxon>Actinomycetota</taxon>
        <taxon>Actinomycetes</taxon>
        <taxon>Jatrophihabitantales</taxon>
        <taxon>Jatrophihabitantaceae</taxon>
        <taxon>Jatrophihabitans</taxon>
    </lineage>
</organism>
<evidence type="ECO:0000256" key="8">
    <source>
        <dbReference type="ARBA" id="ARBA00022960"/>
    </source>
</evidence>
<comment type="similarity">
    <text evidence="2 17">Belongs to the UppP family.</text>
</comment>
<comment type="miscellaneous">
    <text evidence="17">Bacitracin is thought to be involved in the inhibition of peptidoglycan synthesis by sequestering undecaprenyl diphosphate, thereby reducing the pool of lipid carrier available.</text>
</comment>
<evidence type="ECO:0000256" key="14">
    <source>
        <dbReference type="ARBA" id="ARBA00032707"/>
    </source>
</evidence>
<keyword evidence="5 17" id="KW-1003">Cell membrane</keyword>
<keyword evidence="6 17" id="KW-0812">Transmembrane</keyword>
<evidence type="ECO:0000256" key="2">
    <source>
        <dbReference type="ARBA" id="ARBA00010621"/>
    </source>
</evidence>
<proteinExistence type="inferred from homology"/>
<dbReference type="PANTHER" id="PTHR30622">
    <property type="entry name" value="UNDECAPRENYL-DIPHOSPHATASE"/>
    <property type="match status" value="1"/>
</dbReference>
<dbReference type="InterPro" id="IPR003824">
    <property type="entry name" value="UppP"/>
</dbReference>
<evidence type="ECO:0000256" key="17">
    <source>
        <dbReference type="HAMAP-Rule" id="MF_01006"/>
    </source>
</evidence>
<evidence type="ECO:0000256" key="7">
    <source>
        <dbReference type="ARBA" id="ARBA00022801"/>
    </source>
</evidence>
<keyword evidence="12 17" id="KW-0046">Antibiotic resistance</keyword>
<keyword evidence="7 17" id="KW-0378">Hydrolase</keyword>
<evidence type="ECO:0000256" key="1">
    <source>
        <dbReference type="ARBA" id="ARBA00004651"/>
    </source>
</evidence>
<evidence type="ECO:0000256" key="3">
    <source>
        <dbReference type="ARBA" id="ARBA00012374"/>
    </source>
</evidence>
<feature type="transmembrane region" description="Helical" evidence="17">
    <location>
        <begin position="94"/>
        <end position="112"/>
    </location>
</feature>
<evidence type="ECO:0000313" key="19">
    <source>
        <dbReference type="Proteomes" id="UP001164693"/>
    </source>
</evidence>
<evidence type="ECO:0000256" key="10">
    <source>
        <dbReference type="ARBA" id="ARBA00022989"/>
    </source>
</evidence>